<feature type="domain" description="ABC transporter" evidence="4">
    <location>
        <begin position="3"/>
        <end position="216"/>
    </location>
</feature>
<evidence type="ECO:0000256" key="3">
    <source>
        <dbReference type="ARBA" id="ARBA00022840"/>
    </source>
</evidence>
<dbReference type="SMART" id="SM00382">
    <property type="entry name" value="AAA"/>
    <property type="match status" value="1"/>
</dbReference>
<dbReference type="Proteomes" id="UP000623608">
    <property type="component" value="Unassembled WGS sequence"/>
</dbReference>
<dbReference type="InterPro" id="IPR017871">
    <property type="entry name" value="ABC_transporter-like_CS"/>
</dbReference>
<dbReference type="EMBL" id="BOMY01000062">
    <property type="protein sequence ID" value="GIF26649.1"/>
    <property type="molecule type" value="Genomic_DNA"/>
</dbReference>
<dbReference type="InterPro" id="IPR027417">
    <property type="entry name" value="P-loop_NTPase"/>
</dbReference>
<keyword evidence="3 5" id="KW-0067">ATP-binding</keyword>
<proteinExistence type="predicted"/>
<keyword evidence="6" id="KW-1185">Reference proteome</keyword>
<dbReference type="InterPro" id="IPR003439">
    <property type="entry name" value="ABC_transporter-like_ATP-bd"/>
</dbReference>
<evidence type="ECO:0000313" key="6">
    <source>
        <dbReference type="Proteomes" id="UP000623608"/>
    </source>
</evidence>
<accession>A0A919NWK1</accession>
<dbReference type="InterPro" id="IPR003593">
    <property type="entry name" value="AAA+_ATPase"/>
</dbReference>
<keyword evidence="2" id="KW-0547">Nucleotide-binding</keyword>
<sequence>MIIETTALVKRFGTFTAVDGLDLSVEEGSVHGFLGPNGAGKSTTIRVLLGLYKPTSGQVRVTRRISYVPGEVTLWPNLTGQQVLDALAGLRGTRDEAAERRLADEFALDTRRRVRTYSKGNRQKVALIAAFAARTDLLILDEPTSGLDPLMEQLFQRCVRDAAAAGRTVLLSSHILAEVEDVCDTVTIIKDGRLVESGRLADMRHLAASAVTARLPEDQAAVIVNRLGFGDCANGLLHLSVPRDLVPRALGLLAEANAQDITCTPARLEDLFLRHYAVAAR</sequence>
<dbReference type="Gene3D" id="3.40.50.300">
    <property type="entry name" value="P-loop containing nucleotide triphosphate hydrolases"/>
    <property type="match status" value="1"/>
</dbReference>
<keyword evidence="1" id="KW-0813">Transport</keyword>
<protein>
    <submittedName>
        <fullName evidence="5">ABC transporter ATP-binding protein</fullName>
    </submittedName>
</protein>
<dbReference type="Pfam" id="PF00005">
    <property type="entry name" value="ABC_tran"/>
    <property type="match status" value="1"/>
</dbReference>
<evidence type="ECO:0000313" key="5">
    <source>
        <dbReference type="EMBL" id="GIF26649.1"/>
    </source>
</evidence>
<dbReference type="RefSeq" id="WP_203814451.1">
    <property type="nucleotide sequence ID" value="NZ_BOMY01000062.1"/>
</dbReference>
<evidence type="ECO:0000259" key="4">
    <source>
        <dbReference type="PROSITE" id="PS50893"/>
    </source>
</evidence>
<dbReference type="InterPro" id="IPR051782">
    <property type="entry name" value="ABC_Transporter_VariousFunc"/>
</dbReference>
<dbReference type="AlphaFoldDB" id="A0A919NWK1"/>
<dbReference type="GO" id="GO:0005524">
    <property type="term" value="F:ATP binding"/>
    <property type="evidence" value="ECO:0007669"/>
    <property type="project" value="UniProtKB-KW"/>
</dbReference>
<comment type="caution">
    <text evidence="5">The sequence shown here is derived from an EMBL/GenBank/DDBJ whole genome shotgun (WGS) entry which is preliminary data.</text>
</comment>
<dbReference type="CDD" id="cd03230">
    <property type="entry name" value="ABC_DR_subfamily_A"/>
    <property type="match status" value="1"/>
</dbReference>
<dbReference type="PROSITE" id="PS00211">
    <property type="entry name" value="ABC_TRANSPORTER_1"/>
    <property type="match status" value="1"/>
</dbReference>
<dbReference type="GO" id="GO:0016887">
    <property type="term" value="F:ATP hydrolysis activity"/>
    <property type="evidence" value="ECO:0007669"/>
    <property type="project" value="InterPro"/>
</dbReference>
<dbReference type="PROSITE" id="PS50893">
    <property type="entry name" value="ABC_TRANSPORTER_2"/>
    <property type="match status" value="1"/>
</dbReference>
<organism evidence="5 6">
    <name type="scientific">Paractinoplanes tereljensis</name>
    <dbReference type="NCBI Taxonomy" id="571912"/>
    <lineage>
        <taxon>Bacteria</taxon>
        <taxon>Bacillati</taxon>
        <taxon>Actinomycetota</taxon>
        <taxon>Actinomycetes</taxon>
        <taxon>Micromonosporales</taxon>
        <taxon>Micromonosporaceae</taxon>
        <taxon>Paractinoplanes</taxon>
    </lineage>
</organism>
<dbReference type="PANTHER" id="PTHR42939:SF1">
    <property type="entry name" value="ABC TRANSPORTER ATP-BINDING PROTEIN ALBC-RELATED"/>
    <property type="match status" value="1"/>
</dbReference>
<dbReference type="SUPFAM" id="SSF52540">
    <property type="entry name" value="P-loop containing nucleoside triphosphate hydrolases"/>
    <property type="match status" value="1"/>
</dbReference>
<gene>
    <name evidence="5" type="ORF">Ate02nite_93790</name>
</gene>
<dbReference type="PANTHER" id="PTHR42939">
    <property type="entry name" value="ABC TRANSPORTER ATP-BINDING PROTEIN ALBC-RELATED"/>
    <property type="match status" value="1"/>
</dbReference>
<reference evidence="5" key="1">
    <citation type="submission" date="2021-01" db="EMBL/GenBank/DDBJ databases">
        <title>Whole genome shotgun sequence of Actinoplanes tereljensis NBRC 105297.</title>
        <authorList>
            <person name="Komaki H."/>
            <person name="Tamura T."/>
        </authorList>
    </citation>
    <scope>NUCLEOTIDE SEQUENCE</scope>
    <source>
        <strain evidence="5">NBRC 105297</strain>
    </source>
</reference>
<evidence type="ECO:0000256" key="2">
    <source>
        <dbReference type="ARBA" id="ARBA00022741"/>
    </source>
</evidence>
<name>A0A919NWK1_9ACTN</name>
<evidence type="ECO:0000256" key="1">
    <source>
        <dbReference type="ARBA" id="ARBA00022448"/>
    </source>
</evidence>